<organism evidence="1 2">
    <name type="scientific">Agrobacterium arsenijevicii</name>
    <dbReference type="NCBI Taxonomy" id="1585697"/>
    <lineage>
        <taxon>Bacteria</taxon>
        <taxon>Pseudomonadati</taxon>
        <taxon>Pseudomonadota</taxon>
        <taxon>Alphaproteobacteria</taxon>
        <taxon>Hyphomicrobiales</taxon>
        <taxon>Rhizobiaceae</taxon>
        <taxon>Rhizobium/Agrobacterium group</taxon>
        <taxon>Agrobacterium</taxon>
    </lineage>
</organism>
<protein>
    <submittedName>
        <fullName evidence="1">Uncharacterized protein</fullName>
    </submittedName>
</protein>
<evidence type="ECO:0000313" key="1">
    <source>
        <dbReference type="EMBL" id="KJF70014.1"/>
    </source>
</evidence>
<gene>
    <name evidence="1" type="ORF">RP75_28775</name>
</gene>
<accession>A0ABR5CZ96</accession>
<dbReference type="EMBL" id="JWIT01000054">
    <property type="protein sequence ID" value="KJF70014.1"/>
    <property type="molecule type" value="Genomic_DNA"/>
</dbReference>
<evidence type="ECO:0000313" key="2">
    <source>
        <dbReference type="Proteomes" id="UP000032564"/>
    </source>
</evidence>
<dbReference type="Proteomes" id="UP000032564">
    <property type="component" value="Unassembled WGS sequence"/>
</dbReference>
<reference evidence="1 2" key="1">
    <citation type="submission" date="2014-12" db="EMBL/GenBank/DDBJ databases">
        <authorList>
            <person name="Kuzmanovic N."/>
            <person name="Pulawska J."/>
            <person name="Obradovic A."/>
        </authorList>
    </citation>
    <scope>NUCLEOTIDE SEQUENCE [LARGE SCALE GENOMIC DNA]</scope>
    <source>
        <strain evidence="1 2">KFB 330</strain>
    </source>
</reference>
<sequence length="880" mass="98825">MQPSQSVAEMIHQDVDYVDLAIELAKLATPEEKLAFFAQKLRGAATLGLLEDFHREGFLYERARDAVKTILTCDKGRDKTGVQLGLNRLPSMLITDPLLSVLSSSSVLTYKDILQAKEDTRAHGDCTISILCQPSRRPNGECAGFHTELVVQFHSEKDGEPIMLSTVLVPPKEVHQEVIRKVLGVERLGPVDVDGDLSRAWSSPEGHQALGPENMLLVLRRSDMAAALAEFTPLNKVPEAPIKPFQDLRFITHPTELVFSFEGSPEDAGIFLQMEQLQRLSHARGETLTFGNHYGFASCETYDTIVLKTLFPQRFADIDPAFVPLKELTRFLAKEANSLYKAKIKGARVYHFIDDNERAEAFEDVTKNRKIVFDHVKSIFDDEHLNLQLSSAFPSWNNWFNNALAVPLKPTPRGLYQAAADAAVSILEEKADHLSGIEPFGLGDVKEAIGRTEQFVEEFKNNKSKWATLFGSDPTVDAFMEKMRGSDPRTFIDEMSFEDLTRDTAFLARNQASDKWSEGLEQLRRLADFHIGLRPHIHKSTAVASLQQKLDVYLERRHARKGRAPATDDQQLEVSISNLRLGDDSQGEEEDHEEAERLAAFELIGIMIDQNPTRATEIKAHALTVLASALTVAFALQFFWLVIRYAFSKDGGVTVSPGQNAIAVASYTLAQPAWDTMVQYTAMKLGGFSAATGPLPYPVRFAQEQGHALLGGPLIGFLAKFINSVPHSSELGGRLAWEFLAVIPGILSVTAAKLLLDIRVFKQKYEVRRVTDPARIAFWQSLKKAIRDFASFEHWVKVRLVTFGALYAHEWTQRHWYYLFQTLQPYNRSFVGAAQFGTFFVSYVTVSQLSEKVYEMGKEQLQKRARRLANREDAEAQRSE</sequence>
<keyword evidence="2" id="KW-1185">Reference proteome</keyword>
<comment type="caution">
    <text evidence="1">The sequence shown here is derived from an EMBL/GenBank/DDBJ whole genome shotgun (WGS) entry which is preliminary data.</text>
</comment>
<proteinExistence type="predicted"/>
<name>A0ABR5CZ96_9HYPH</name>